<feature type="binding site" evidence="7">
    <location>
        <position position="72"/>
    </location>
    <ligand>
        <name>S-adenosyl-L-methionine</name>
        <dbReference type="ChEBI" id="CHEBI:59789"/>
    </ligand>
</feature>
<accession>A0ABN8XJY3</accession>
<dbReference type="PANTHER" id="PTHR23417:SF14">
    <property type="entry name" value="PENTACOTRIPEPTIDE-REPEAT REGION OF PRORP DOMAIN-CONTAINING PROTEIN"/>
    <property type="match status" value="1"/>
</dbReference>
<dbReference type="HAMAP" id="MF_01057">
    <property type="entry name" value="tRNA_methyltr_TrmB"/>
    <property type="match status" value="1"/>
</dbReference>
<dbReference type="InterPro" id="IPR029063">
    <property type="entry name" value="SAM-dependent_MTases_sf"/>
</dbReference>
<dbReference type="PANTHER" id="PTHR23417">
    <property type="entry name" value="3-DEOXY-D-MANNO-OCTULOSONIC-ACID TRANSFERASE/TRNA GUANINE-N 7 - -METHYLTRANSFERASE"/>
    <property type="match status" value="1"/>
</dbReference>
<keyword evidence="6 7" id="KW-0819">tRNA processing</keyword>
<comment type="pathway">
    <text evidence="7">tRNA modification; N(7)-methylguanine-tRNA biosynthesis.</text>
</comment>
<feature type="binding site" evidence="7">
    <location>
        <position position="126"/>
    </location>
    <ligand>
        <name>substrate</name>
    </ligand>
</feature>
<dbReference type="InterPro" id="IPR055361">
    <property type="entry name" value="tRNA_methyltr_TrmB_bact"/>
</dbReference>
<feature type="binding site" evidence="7">
    <location>
        <position position="122"/>
    </location>
    <ligand>
        <name>S-adenosyl-L-methionine</name>
        <dbReference type="ChEBI" id="CHEBI:59789"/>
    </ligand>
</feature>
<comment type="function">
    <text evidence="2 7">Catalyzes the formation of N(7)-methylguanine at position 46 (m7G46) in tRNA.</text>
</comment>
<keyword evidence="4 7" id="KW-0808">Transferase</keyword>
<evidence type="ECO:0000313" key="9">
    <source>
        <dbReference type="Proteomes" id="UP001161497"/>
    </source>
</evidence>
<evidence type="ECO:0000256" key="7">
    <source>
        <dbReference type="HAMAP-Rule" id="MF_01057"/>
    </source>
</evidence>
<dbReference type="EC" id="2.1.1.33" evidence="7"/>
<dbReference type="PROSITE" id="PS51625">
    <property type="entry name" value="SAM_MT_TRMB"/>
    <property type="match status" value="1"/>
</dbReference>
<dbReference type="Pfam" id="PF02390">
    <property type="entry name" value="Methyltransf_4"/>
    <property type="match status" value="1"/>
</dbReference>
<comment type="caution">
    <text evidence="7">Lacks conserved residue(s) required for the propagation of feature annotation.</text>
</comment>
<comment type="catalytic activity">
    <reaction evidence="1 7">
        <text>guanosine(46) in tRNA + S-adenosyl-L-methionine = N(7)-methylguanosine(46) in tRNA + S-adenosyl-L-homocysteine</text>
        <dbReference type="Rhea" id="RHEA:42708"/>
        <dbReference type="Rhea" id="RHEA-COMP:10188"/>
        <dbReference type="Rhea" id="RHEA-COMP:10189"/>
        <dbReference type="ChEBI" id="CHEBI:57856"/>
        <dbReference type="ChEBI" id="CHEBI:59789"/>
        <dbReference type="ChEBI" id="CHEBI:74269"/>
        <dbReference type="ChEBI" id="CHEBI:74480"/>
        <dbReference type="EC" id="2.1.1.33"/>
    </reaction>
</comment>
<sequence>MGEGGCDSLERVGNIPPLDYWIFSTPHAEGPMDLSSIFGANGSLILDLGAGEGSFIIDYAIKNPQACLFAIEKKISRVRKIASKARRLNLKNLRVIHCCWEQFLLRHCMPSSIDEIHILFPDPWPKRRHHKRRSIKAPVVQAIADVLKPNGICRLLTDNREYFVWSEKLFHLSGYFEEKPLALPSEYPESLFQKRFKERGILCYQALWIKKTAL</sequence>
<feature type="binding site" evidence="7">
    <location>
        <position position="158"/>
    </location>
    <ligand>
        <name>substrate</name>
    </ligand>
</feature>
<reference evidence="8" key="1">
    <citation type="submission" date="2023-03" db="EMBL/GenBank/DDBJ databases">
        <authorList>
            <person name="Cremers G."/>
            <person name="Picone N."/>
        </authorList>
    </citation>
    <scope>NUCLEOTIDE SEQUENCE</scope>
    <source>
        <strain evidence="8">Sample_alias</strain>
    </source>
</reference>
<dbReference type="RefSeq" id="WP_009061690.1">
    <property type="nucleotide sequence ID" value="NZ_JAHXRZ010000001.1"/>
</dbReference>
<dbReference type="EMBL" id="OX458932">
    <property type="protein sequence ID" value="CAI9086688.1"/>
    <property type="molecule type" value="Genomic_DNA"/>
</dbReference>
<evidence type="ECO:0000256" key="2">
    <source>
        <dbReference type="ARBA" id="ARBA00003015"/>
    </source>
</evidence>
<keyword evidence="9" id="KW-1185">Reference proteome</keyword>
<evidence type="ECO:0000256" key="5">
    <source>
        <dbReference type="ARBA" id="ARBA00022691"/>
    </source>
</evidence>
<keyword evidence="3 7" id="KW-0489">Methyltransferase</keyword>
<keyword evidence="5 7" id="KW-0949">S-adenosyl-L-methionine</keyword>
<dbReference type="CDD" id="cd02440">
    <property type="entry name" value="AdoMet_MTases"/>
    <property type="match status" value="1"/>
</dbReference>
<evidence type="ECO:0000256" key="6">
    <source>
        <dbReference type="ARBA" id="ARBA00022694"/>
    </source>
</evidence>
<dbReference type="GO" id="GO:0008176">
    <property type="term" value="F:tRNA (guanine(46)-N7)-methyltransferase activity"/>
    <property type="evidence" value="ECO:0007669"/>
    <property type="project" value="UniProtKB-EC"/>
</dbReference>
<dbReference type="SUPFAM" id="SSF53335">
    <property type="entry name" value="S-adenosyl-L-methionine-dependent methyltransferases"/>
    <property type="match status" value="1"/>
</dbReference>
<organism evidence="8 9">
    <name type="scientific">Candidatus Methylacidiphilum fumarolicum</name>
    <dbReference type="NCBI Taxonomy" id="591154"/>
    <lineage>
        <taxon>Bacteria</taxon>
        <taxon>Pseudomonadati</taxon>
        <taxon>Verrucomicrobiota</taxon>
        <taxon>Methylacidiphilae</taxon>
        <taxon>Methylacidiphilales</taxon>
        <taxon>Methylacidiphilaceae</taxon>
        <taxon>Methylacidiphilum (ex Ratnadevi et al. 2023)</taxon>
    </lineage>
</organism>
<proteinExistence type="inferred from homology"/>
<name>A0ABN8XJY3_9BACT</name>
<evidence type="ECO:0000256" key="3">
    <source>
        <dbReference type="ARBA" id="ARBA00022603"/>
    </source>
</evidence>
<gene>
    <name evidence="7 8" type="primary">trmB</name>
    <name evidence="8" type="ORF">MFUM_2382</name>
</gene>
<dbReference type="InterPro" id="IPR003358">
    <property type="entry name" value="tRNA_(Gua-N-7)_MeTrfase_Trmb"/>
</dbReference>
<evidence type="ECO:0000256" key="4">
    <source>
        <dbReference type="ARBA" id="ARBA00022679"/>
    </source>
</evidence>
<dbReference type="Gene3D" id="3.40.50.150">
    <property type="entry name" value="Vaccinia Virus protein VP39"/>
    <property type="match status" value="1"/>
</dbReference>
<dbReference type="Proteomes" id="UP001161497">
    <property type="component" value="Chromosome"/>
</dbReference>
<protein>
    <recommendedName>
        <fullName evidence="7">tRNA (guanine-N(7)-)-methyltransferase</fullName>
        <ecNumber evidence="7">2.1.1.33</ecNumber>
    </recommendedName>
    <alternativeName>
        <fullName evidence="7">tRNA (guanine(46)-N(7))-methyltransferase</fullName>
    </alternativeName>
    <alternativeName>
        <fullName evidence="7">tRNA(m7G46)-methyltransferase</fullName>
    </alternativeName>
</protein>
<evidence type="ECO:0000313" key="8">
    <source>
        <dbReference type="EMBL" id="CAI9086688.1"/>
    </source>
</evidence>
<evidence type="ECO:0000256" key="1">
    <source>
        <dbReference type="ARBA" id="ARBA00000142"/>
    </source>
</evidence>
<feature type="binding site" evidence="7">
    <location>
        <position position="47"/>
    </location>
    <ligand>
        <name>S-adenosyl-L-methionine</name>
        <dbReference type="ChEBI" id="CHEBI:59789"/>
    </ligand>
</feature>
<comment type="similarity">
    <text evidence="7">Belongs to the class I-like SAM-binding methyltransferase superfamily. TrmB family.</text>
</comment>